<dbReference type="AlphaFoldDB" id="A0A1F5P3W6"/>
<sequence>MNSYRSERLASVMQAELSKLILKEIDVPPGVLPTINSIEFSSDTKNARVGVAVYPEARAKEIIKNLQSSAGRLHYLLIRIMNIRTVPILEFFLDRGMENAAAVEKVFMKPVFRGGRSAKKGDIEKPYFAKVSKGKKVDKDSQNR</sequence>
<dbReference type="PANTHER" id="PTHR33515">
    <property type="entry name" value="RIBOSOME-BINDING FACTOR A, CHLOROPLASTIC-RELATED"/>
    <property type="match status" value="1"/>
</dbReference>
<accession>A0A1F5P3W6</accession>
<dbReference type="SUPFAM" id="SSF89919">
    <property type="entry name" value="Ribosome-binding factor A, RbfA"/>
    <property type="match status" value="1"/>
</dbReference>
<dbReference type="Gene3D" id="3.30.300.20">
    <property type="match status" value="1"/>
</dbReference>
<proteinExistence type="inferred from homology"/>
<evidence type="ECO:0000256" key="1">
    <source>
        <dbReference type="ARBA" id="ARBA00022517"/>
    </source>
</evidence>
<dbReference type="InterPro" id="IPR015946">
    <property type="entry name" value="KH_dom-like_a/b"/>
</dbReference>
<dbReference type="GO" id="GO:0005829">
    <property type="term" value="C:cytosol"/>
    <property type="evidence" value="ECO:0007669"/>
    <property type="project" value="TreeGrafter"/>
</dbReference>
<dbReference type="InterPro" id="IPR000238">
    <property type="entry name" value="RbfA"/>
</dbReference>
<dbReference type="InterPro" id="IPR023799">
    <property type="entry name" value="RbfA_dom_sf"/>
</dbReference>
<dbReference type="HAMAP" id="MF_00003">
    <property type="entry name" value="RbfA"/>
    <property type="match status" value="1"/>
</dbReference>
<gene>
    <name evidence="2" type="primary">rbfA</name>
    <name evidence="3" type="ORF">A2846_03675</name>
</gene>
<dbReference type="GO" id="GO:0043024">
    <property type="term" value="F:ribosomal small subunit binding"/>
    <property type="evidence" value="ECO:0007669"/>
    <property type="project" value="TreeGrafter"/>
</dbReference>
<dbReference type="NCBIfam" id="TIGR00082">
    <property type="entry name" value="rbfA"/>
    <property type="match status" value="1"/>
</dbReference>
<dbReference type="GO" id="GO:0030490">
    <property type="term" value="P:maturation of SSU-rRNA"/>
    <property type="evidence" value="ECO:0007669"/>
    <property type="project" value="UniProtKB-UniRule"/>
</dbReference>
<organism evidence="3 4">
    <name type="scientific">Candidatus Doudnabacteria bacterium RIFCSPHIGHO2_01_FULL_49_9</name>
    <dbReference type="NCBI Taxonomy" id="1817827"/>
    <lineage>
        <taxon>Bacteria</taxon>
        <taxon>Candidatus Doudnaibacteriota</taxon>
    </lineage>
</organism>
<keyword evidence="1 2" id="KW-0690">Ribosome biogenesis</keyword>
<evidence type="ECO:0000313" key="4">
    <source>
        <dbReference type="Proteomes" id="UP000176339"/>
    </source>
</evidence>
<reference evidence="3 4" key="1">
    <citation type="journal article" date="2016" name="Nat. Commun.">
        <title>Thousands of microbial genomes shed light on interconnected biogeochemical processes in an aquifer system.</title>
        <authorList>
            <person name="Anantharaman K."/>
            <person name="Brown C.T."/>
            <person name="Hug L.A."/>
            <person name="Sharon I."/>
            <person name="Castelle C.J."/>
            <person name="Probst A.J."/>
            <person name="Thomas B.C."/>
            <person name="Singh A."/>
            <person name="Wilkins M.J."/>
            <person name="Karaoz U."/>
            <person name="Brodie E.L."/>
            <person name="Williams K.H."/>
            <person name="Hubbard S.S."/>
            <person name="Banfield J.F."/>
        </authorList>
    </citation>
    <scope>NUCLEOTIDE SEQUENCE [LARGE SCALE GENOMIC DNA]</scope>
</reference>
<dbReference type="PANTHER" id="PTHR33515:SF1">
    <property type="entry name" value="RIBOSOME-BINDING FACTOR A, CHLOROPLASTIC-RELATED"/>
    <property type="match status" value="1"/>
</dbReference>
<dbReference type="Pfam" id="PF02033">
    <property type="entry name" value="RBFA"/>
    <property type="match status" value="1"/>
</dbReference>
<evidence type="ECO:0000256" key="2">
    <source>
        <dbReference type="HAMAP-Rule" id="MF_00003"/>
    </source>
</evidence>
<comment type="caution">
    <text evidence="3">The sequence shown here is derived from an EMBL/GenBank/DDBJ whole genome shotgun (WGS) entry which is preliminary data.</text>
</comment>
<dbReference type="Proteomes" id="UP000176339">
    <property type="component" value="Unassembled WGS sequence"/>
</dbReference>
<comment type="subunit">
    <text evidence="2">Monomer. Binds 30S ribosomal subunits, but not 50S ribosomal subunits or 70S ribosomes.</text>
</comment>
<keyword evidence="2" id="KW-0963">Cytoplasm</keyword>
<comment type="similarity">
    <text evidence="2">Belongs to the RbfA family.</text>
</comment>
<name>A0A1F5P3W6_9BACT</name>
<comment type="subcellular location">
    <subcellularLocation>
        <location evidence="2">Cytoplasm</location>
    </subcellularLocation>
</comment>
<protein>
    <recommendedName>
        <fullName evidence="2">Ribosome-binding factor A</fullName>
    </recommendedName>
</protein>
<dbReference type="InterPro" id="IPR020053">
    <property type="entry name" value="Ribosome-bd_factorA_CS"/>
</dbReference>
<evidence type="ECO:0000313" key="3">
    <source>
        <dbReference type="EMBL" id="OGE84598.1"/>
    </source>
</evidence>
<dbReference type="PROSITE" id="PS01319">
    <property type="entry name" value="RBFA"/>
    <property type="match status" value="1"/>
</dbReference>
<dbReference type="EMBL" id="MFEN01000003">
    <property type="protein sequence ID" value="OGE84598.1"/>
    <property type="molecule type" value="Genomic_DNA"/>
</dbReference>
<comment type="function">
    <text evidence="2">One of several proteins that assist in the late maturation steps of the functional core of the 30S ribosomal subunit. Associates with free 30S ribosomal subunits (but not with 30S subunits that are part of 70S ribosomes or polysomes). Required for efficient processing of 16S rRNA. May interact with the 5'-terminal helix region of 16S rRNA.</text>
</comment>